<dbReference type="GO" id="GO:0034203">
    <property type="term" value="P:glycolipid translocation"/>
    <property type="evidence" value="ECO:0007669"/>
    <property type="project" value="TreeGrafter"/>
</dbReference>
<keyword evidence="4 9" id="KW-0812">Transmembrane</keyword>
<comment type="similarity">
    <text evidence="3 9">Belongs to the RFT1 family.</text>
</comment>
<dbReference type="EMBL" id="BMAO01009186">
    <property type="protein sequence ID" value="GFR29223.1"/>
    <property type="molecule type" value="Genomic_DNA"/>
</dbReference>
<protein>
    <recommendedName>
        <fullName evidence="9">Protein RFT1 homolog</fullName>
    </recommendedName>
</protein>
<organism evidence="10 11">
    <name type="scientific">Trichonephila clavata</name>
    <name type="common">Joro spider</name>
    <name type="synonym">Nephila clavata</name>
    <dbReference type="NCBI Taxonomy" id="2740835"/>
    <lineage>
        <taxon>Eukaryota</taxon>
        <taxon>Metazoa</taxon>
        <taxon>Ecdysozoa</taxon>
        <taxon>Arthropoda</taxon>
        <taxon>Chelicerata</taxon>
        <taxon>Arachnida</taxon>
        <taxon>Araneae</taxon>
        <taxon>Araneomorphae</taxon>
        <taxon>Entelegynae</taxon>
        <taxon>Araneoidea</taxon>
        <taxon>Nephilidae</taxon>
        <taxon>Trichonephila</taxon>
    </lineage>
</organism>
<dbReference type="Pfam" id="PF04506">
    <property type="entry name" value="Rft-1"/>
    <property type="match status" value="1"/>
</dbReference>
<evidence type="ECO:0000256" key="7">
    <source>
        <dbReference type="ARBA" id="ARBA00023136"/>
    </source>
</evidence>
<dbReference type="Proteomes" id="UP000887116">
    <property type="component" value="Unassembled WGS sequence"/>
</dbReference>
<dbReference type="GO" id="GO:0006488">
    <property type="term" value="P:dolichol-linked oligosaccharide biosynthetic process"/>
    <property type="evidence" value="ECO:0007669"/>
    <property type="project" value="InterPro"/>
</dbReference>
<comment type="function">
    <text evidence="8 9">Intramembrane glycolipid transporter that operates in the biosynthetic pathway of dolichol-linked oligosaccharides, the glycan precursors employed in protein asparagine (N)-glycosylation. The sequential addition of sugars to dolichol pyrophosphate produces dolichol-linked oligosaccharides containing fourteen sugars, including two GlcNAcs, nine mannoses and three glucoses. Once assembled, the oligosaccharide is transferred from the lipid to nascent proteins by oligosaccharyltransferases. The assembly of dolichol-linked oligosaccharides begins on the cytosolic side of the endoplasmic reticulum membrane and finishes in its lumen. RFT1 could mediate the translocation of the cytosolically oriented intermediate DolPP-GlcNAc2Man5, produced by ALG11, into the ER lumen where dolichol-linked oligosaccharides assembly continues. However, the intramembrane lipid transporter activity could not be confirmed in vitro.</text>
</comment>
<comment type="subcellular location">
    <subcellularLocation>
        <location evidence="1 9">Endoplasmic reticulum membrane</location>
        <topology evidence="1 9">Multi-pass membrane protein</topology>
    </subcellularLocation>
</comment>
<evidence type="ECO:0000256" key="1">
    <source>
        <dbReference type="ARBA" id="ARBA00004477"/>
    </source>
</evidence>
<reference evidence="10" key="1">
    <citation type="submission" date="2020-07" db="EMBL/GenBank/DDBJ databases">
        <title>Multicomponent nature underlies the extraordinary mechanical properties of spider dragline silk.</title>
        <authorList>
            <person name="Kono N."/>
            <person name="Nakamura H."/>
            <person name="Mori M."/>
            <person name="Yoshida Y."/>
            <person name="Ohtoshi R."/>
            <person name="Malay A.D."/>
            <person name="Moran D.A.P."/>
            <person name="Tomita M."/>
            <person name="Numata K."/>
            <person name="Arakawa K."/>
        </authorList>
    </citation>
    <scope>NUCLEOTIDE SEQUENCE</scope>
</reference>
<comment type="caution">
    <text evidence="10">The sequence shown here is derived from an EMBL/GenBank/DDBJ whole genome shotgun (WGS) entry which is preliminary data.</text>
</comment>
<evidence type="ECO:0000256" key="2">
    <source>
        <dbReference type="ARBA" id="ARBA00004922"/>
    </source>
</evidence>
<evidence type="ECO:0000256" key="5">
    <source>
        <dbReference type="ARBA" id="ARBA00022824"/>
    </source>
</evidence>
<feature type="transmembrane region" description="Helical" evidence="9">
    <location>
        <begin position="403"/>
        <end position="435"/>
    </location>
</feature>
<sequence>MSENTAVGAAILSASCNIILQVFVRILSSLSNAVIFRLITREALGVINVRLLLLYSTCHCFSREAFRRSCLSRFDKKSLEKKFNLLWMIVPTCLICSFLMRYIWLYILEEPDPDLVQNYSLGVNTVIFSVLIESLAEPIYVFSQSYHFVKLKVVMEGTMLTVRSLSMVICLSRWPDQAMYCFCFSQALSSLVYTFSFYAYFAYYLNSQQQKISPLLITSLHDIFPKFSKYFVEWEDLCLSWSFFKQTLLKQLLTEGERYLMSFFTLLSFAEQGLYDVVNNLGSLAARFILLPIEDSSYLLFTQLLTRDKKSQSLENISMALTVLGNILKMMILLGLTILMFGYSYSQLLLHLYGGTKLSAGIGLTLMRWHCLYVLLLAVNGVSEGFKFAVMNHVEIDRYNKSLVLLSVGFLTAAYCLVSVFGSSGFIIANCLNMLFRIVHSIHFIQEYFQVPKYWWWKITPHSLIVTILCVILGVTSISEVYLCCNDIYILIWHLLLGACCFFIFLWTVWYKENDLICFIYGQWKKRNTPDSKSKLS</sequence>
<dbReference type="GO" id="GO:0005789">
    <property type="term" value="C:endoplasmic reticulum membrane"/>
    <property type="evidence" value="ECO:0007669"/>
    <property type="project" value="UniProtKB-SubCell"/>
</dbReference>
<keyword evidence="7 9" id="KW-0472">Membrane</keyword>
<feature type="transmembrane region" description="Helical" evidence="9">
    <location>
        <begin position="6"/>
        <end position="27"/>
    </location>
</feature>
<feature type="transmembrane region" description="Helical" evidence="9">
    <location>
        <begin position="85"/>
        <end position="107"/>
    </location>
</feature>
<feature type="transmembrane region" description="Helical" evidence="9">
    <location>
        <begin position="455"/>
        <end position="476"/>
    </location>
</feature>
<feature type="transmembrane region" description="Helical" evidence="9">
    <location>
        <begin position="361"/>
        <end position="382"/>
    </location>
</feature>
<evidence type="ECO:0000256" key="6">
    <source>
        <dbReference type="ARBA" id="ARBA00022989"/>
    </source>
</evidence>
<accession>A0A8X6HTB6</accession>
<feature type="transmembrane region" description="Helical" evidence="9">
    <location>
        <begin position="317"/>
        <end position="341"/>
    </location>
</feature>
<gene>
    <name evidence="10" type="primary">rft1</name>
    <name evidence="10" type="ORF">TNCT_83261</name>
</gene>
<comment type="pathway">
    <text evidence="2">Protein modification; protein glycosylation.</text>
</comment>
<feature type="transmembrane region" description="Helical" evidence="9">
    <location>
        <begin position="488"/>
        <end position="510"/>
    </location>
</feature>
<keyword evidence="11" id="KW-1185">Reference proteome</keyword>
<proteinExistence type="inferred from homology"/>
<dbReference type="PANTHER" id="PTHR13117">
    <property type="entry name" value="ENDOPLASMIC RETICULUM MULTISPAN TRANSMEMBRANE PROTEIN-RELATED"/>
    <property type="match status" value="1"/>
</dbReference>
<evidence type="ECO:0000313" key="10">
    <source>
        <dbReference type="EMBL" id="GFR29223.1"/>
    </source>
</evidence>
<feature type="transmembrane region" description="Helical" evidence="9">
    <location>
        <begin position="186"/>
        <end position="205"/>
    </location>
</feature>
<dbReference type="AlphaFoldDB" id="A0A8X6HTB6"/>
<evidence type="ECO:0000256" key="4">
    <source>
        <dbReference type="ARBA" id="ARBA00022692"/>
    </source>
</evidence>
<evidence type="ECO:0000256" key="8">
    <source>
        <dbReference type="ARBA" id="ARBA00045912"/>
    </source>
</evidence>
<keyword evidence="5" id="KW-0256">Endoplasmic reticulum</keyword>
<comment type="caution">
    <text evidence="9">Lacks conserved residue(s) required for the propagation of feature annotation.</text>
</comment>
<evidence type="ECO:0000256" key="9">
    <source>
        <dbReference type="RuleBase" id="RU365067"/>
    </source>
</evidence>
<dbReference type="InterPro" id="IPR007594">
    <property type="entry name" value="RFT1"/>
</dbReference>
<dbReference type="PANTHER" id="PTHR13117:SF5">
    <property type="entry name" value="PROTEIN RFT1 HOMOLOG"/>
    <property type="match status" value="1"/>
</dbReference>
<keyword evidence="6 9" id="KW-1133">Transmembrane helix</keyword>
<evidence type="ECO:0000313" key="11">
    <source>
        <dbReference type="Proteomes" id="UP000887116"/>
    </source>
</evidence>
<name>A0A8X6HTB6_TRICU</name>
<dbReference type="OrthoDB" id="9979195at2759"/>
<evidence type="ECO:0000256" key="3">
    <source>
        <dbReference type="ARBA" id="ARBA00010288"/>
    </source>
</evidence>